<comment type="caution">
    <text evidence="4">The sequence shown here is derived from an EMBL/GenBank/DDBJ whole genome shotgun (WGS) entry which is preliminary data.</text>
</comment>
<dbReference type="PANTHER" id="PTHR37294:SF1">
    <property type="entry name" value="3'-5' EXORIBONUCLEASE YHAM"/>
    <property type="match status" value="1"/>
</dbReference>
<evidence type="ECO:0000259" key="2">
    <source>
        <dbReference type="Pfam" id="PF01336"/>
    </source>
</evidence>
<protein>
    <submittedName>
        <fullName evidence="4">HD domain-containing protein</fullName>
    </submittedName>
</protein>
<dbReference type="InterPro" id="IPR006674">
    <property type="entry name" value="HD_domain"/>
</dbReference>
<sequence>MKRLNELNDGEKVKIKVLLQSVQRGVTNKGAPYLSLVLQDCTAAMDAKYWNVSEEALHLYQPGMLVEVSGDVLSHNKQLQIRVNALQILDRSTIDLRDYVKASSLSKAELKEQIAQVVEGIKNDEIRNLISHVVAHYERDLYSYPAASKNHHAFVGGLATHILEMVKLGSFICTMFPFLNEDLLIGGIILHDLGKLEELSGPVITEYTVEGKLLGHISIMQAEVARIAAELHTDKEVETLLRHMILSHHGQKEYGSPVLPMIPEAEVLYFIDNLDARMNTLENLMKTVEPGEFSARVFSLEQRSFYQSKLKKA</sequence>
<evidence type="ECO:0000313" key="4">
    <source>
        <dbReference type="EMBL" id="MCQ5120797.1"/>
    </source>
</evidence>
<proteinExistence type="predicted"/>
<dbReference type="SUPFAM" id="SSF109604">
    <property type="entry name" value="HD-domain/PDEase-like"/>
    <property type="match status" value="1"/>
</dbReference>
<dbReference type="Proteomes" id="UP001524435">
    <property type="component" value="Unassembled WGS sequence"/>
</dbReference>
<dbReference type="Pfam" id="PF01966">
    <property type="entry name" value="HD"/>
    <property type="match status" value="1"/>
</dbReference>
<dbReference type="EMBL" id="JANGCH010000001">
    <property type="protein sequence ID" value="MCQ5120797.1"/>
    <property type="molecule type" value="Genomic_DNA"/>
</dbReference>
<keyword evidence="5" id="KW-1185">Reference proteome</keyword>
<reference evidence="4 5" key="1">
    <citation type="submission" date="2022-06" db="EMBL/GenBank/DDBJ databases">
        <title>Isolation of gut microbiota from human fecal samples.</title>
        <authorList>
            <person name="Pamer E.G."/>
            <person name="Barat B."/>
            <person name="Waligurski E."/>
            <person name="Medina S."/>
            <person name="Paddock L."/>
            <person name="Mostad J."/>
        </authorList>
    </citation>
    <scope>NUCLEOTIDE SEQUENCE [LARGE SCALE GENOMIC DNA]</scope>
    <source>
        <strain evidence="4 5">DFI.6.1</strain>
    </source>
</reference>
<feature type="domain" description="HD" evidence="3">
    <location>
        <begin position="159"/>
        <end position="276"/>
    </location>
</feature>
<name>A0ABT1SHV4_9FIRM</name>
<keyword evidence="1" id="KW-0378">Hydrolase</keyword>
<dbReference type="RefSeq" id="WP_178200142.1">
    <property type="nucleotide sequence ID" value="NZ_CANTYB010000085.1"/>
</dbReference>
<dbReference type="Gene3D" id="1.10.3210.10">
    <property type="entry name" value="Hypothetical protein af1432"/>
    <property type="match status" value="1"/>
</dbReference>
<gene>
    <name evidence="4" type="ORF">NE663_00810</name>
</gene>
<dbReference type="CDD" id="cd00077">
    <property type="entry name" value="HDc"/>
    <property type="match status" value="1"/>
</dbReference>
<dbReference type="PANTHER" id="PTHR37294">
    <property type="entry name" value="3'-5' EXORIBONUCLEASE YHAM"/>
    <property type="match status" value="1"/>
</dbReference>
<dbReference type="InterPro" id="IPR050798">
    <property type="entry name" value="YhaM_exoribonuc/phosphodiest"/>
</dbReference>
<dbReference type="Pfam" id="PF01336">
    <property type="entry name" value="tRNA_anti-codon"/>
    <property type="match status" value="1"/>
</dbReference>
<dbReference type="InterPro" id="IPR003607">
    <property type="entry name" value="HD/PDEase_dom"/>
</dbReference>
<evidence type="ECO:0000313" key="5">
    <source>
        <dbReference type="Proteomes" id="UP001524435"/>
    </source>
</evidence>
<dbReference type="InterPro" id="IPR004365">
    <property type="entry name" value="NA-bd_OB_tRNA"/>
</dbReference>
<accession>A0ABT1SHV4</accession>
<evidence type="ECO:0000259" key="3">
    <source>
        <dbReference type="Pfam" id="PF01966"/>
    </source>
</evidence>
<feature type="domain" description="OB" evidence="2">
    <location>
        <begin position="13"/>
        <end position="89"/>
    </location>
</feature>
<organism evidence="4 5">
    <name type="scientific">Massilicoli timonensis</name>
    <dbReference type="NCBI Taxonomy" id="2015901"/>
    <lineage>
        <taxon>Bacteria</taxon>
        <taxon>Bacillati</taxon>
        <taxon>Bacillota</taxon>
        <taxon>Erysipelotrichia</taxon>
        <taxon>Erysipelotrichales</taxon>
        <taxon>Erysipelotrichaceae</taxon>
        <taxon>Massilicoli</taxon>
    </lineage>
</organism>
<evidence type="ECO:0000256" key="1">
    <source>
        <dbReference type="ARBA" id="ARBA00022801"/>
    </source>
</evidence>